<dbReference type="FunFam" id="3.30.565.10:FF:000010">
    <property type="entry name" value="Sensor histidine kinase RcsC"/>
    <property type="match status" value="1"/>
</dbReference>
<feature type="modified residue" description="4-aspartylphosphate" evidence="7">
    <location>
        <position position="547"/>
    </location>
</feature>
<evidence type="ECO:0000256" key="2">
    <source>
        <dbReference type="ARBA" id="ARBA00012438"/>
    </source>
</evidence>
<name>A0A662ZHL1_9GAMM</name>
<protein>
    <recommendedName>
        <fullName evidence="2">histidine kinase</fullName>
        <ecNumber evidence="2">2.7.13.3</ecNumber>
    </recommendedName>
</protein>
<dbReference type="Gene3D" id="3.30.565.10">
    <property type="entry name" value="Histidine kinase-like ATPase, C-terminal domain"/>
    <property type="match status" value="1"/>
</dbReference>
<evidence type="ECO:0000256" key="5">
    <source>
        <dbReference type="ARBA" id="ARBA00022777"/>
    </source>
</evidence>
<dbReference type="OrthoDB" id="6187449at2"/>
<dbReference type="Pfam" id="PF00989">
    <property type="entry name" value="PAS"/>
    <property type="match status" value="1"/>
</dbReference>
<dbReference type="PANTHER" id="PTHR43047">
    <property type="entry name" value="TWO-COMPONENT HISTIDINE PROTEIN KINASE"/>
    <property type="match status" value="1"/>
</dbReference>
<organism evidence="11 12">
    <name type="scientific">Ruminobacter amylophilus</name>
    <dbReference type="NCBI Taxonomy" id="867"/>
    <lineage>
        <taxon>Bacteria</taxon>
        <taxon>Pseudomonadati</taxon>
        <taxon>Pseudomonadota</taxon>
        <taxon>Gammaproteobacteria</taxon>
        <taxon>Aeromonadales</taxon>
        <taxon>Succinivibrionaceae</taxon>
        <taxon>Ruminobacter</taxon>
    </lineage>
</organism>
<keyword evidence="6" id="KW-0902">Two-component regulatory system</keyword>
<dbReference type="InterPro" id="IPR035965">
    <property type="entry name" value="PAS-like_dom_sf"/>
</dbReference>
<feature type="transmembrane region" description="Helical" evidence="8">
    <location>
        <begin position="61"/>
        <end position="80"/>
    </location>
</feature>
<dbReference type="SMART" id="SM00388">
    <property type="entry name" value="HisKA"/>
    <property type="match status" value="1"/>
</dbReference>
<feature type="domain" description="Response regulatory" evidence="10">
    <location>
        <begin position="498"/>
        <end position="612"/>
    </location>
</feature>
<dbReference type="AlphaFoldDB" id="A0A662ZHL1"/>
<dbReference type="Gene3D" id="1.10.287.970">
    <property type="entry name" value="His Kinase A (phosphoacceptor) domain"/>
    <property type="match status" value="1"/>
</dbReference>
<dbReference type="CDD" id="cd16922">
    <property type="entry name" value="HATPase_EvgS-ArcB-TorS-like"/>
    <property type="match status" value="1"/>
</dbReference>
<proteinExistence type="predicted"/>
<dbReference type="GO" id="GO:0000155">
    <property type="term" value="F:phosphorelay sensor kinase activity"/>
    <property type="evidence" value="ECO:0007669"/>
    <property type="project" value="InterPro"/>
</dbReference>
<accession>A0A662ZHL1</accession>
<evidence type="ECO:0000256" key="4">
    <source>
        <dbReference type="ARBA" id="ARBA00022679"/>
    </source>
</evidence>
<keyword evidence="12" id="KW-1185">Reference proteome</keyword>
<evidence type="ECO:0000256" key="7">
    <source>
        <dbReference type="PROSITE-ProRule" id="PRU00169"/>
    </source>
</evidence>
<dbReference type="InterPro" id="IPR001789">
    <property type="entry name" value="Sig_transdc_resp-reg_receiver"/>
</dbReference>
<dbReference type="EMBL" id="FOXF01000010">
    <property type="protein sequence ID" value="SFP23759.1"/>
    <property type="molecule type" value="Genomic_DNA"/>
</dbReference>
<dbReference type="SUPFAM" id="SSF55874">
    <property type="entry name" value="ATPase domain of HSP90 chaperone/DNA topoisomerase II/histidine kinase"/>
    <property type="match status" value="1"/>
</dbReference>
<dbReference type="Pfam" id="PF00512">
    <property type="entry name" value="HisKA"/>
    <property type="match status" value="1"/>
</dbReference>
<dbReference type="CDD" id="cd17546">
    <property type="entry name" value="REC_hyHK_CKI1_RcsC-like"/>
    <property type="match status" value="1"/>
</dbReference>
<evidence type="ECO:0000259" key="9">
    <source>
        <dbReference type="PROSITE" id="PS50109"/>
    </source>
</evidence>
<reference evidence="11 12" key="1">
    <citation type="submission" date="2016-10" db="EMBL/GenBank/DDBJ databases">
        <authorList>
            <person name="Varghese N."/>
            <person name="Submissions S."/>
        </authorList>
    </citation>
    <scope>NUCLEOTIDE SEQUENCE [LARGE SCALE GENOMIC DNA]</scope>
    <source>
        <strain evidence="11 12">DSM 1361</strain>
    </source>
</reference>
<dbReference type="PANTHER" id="PTHR43047:SF72">
    <property type="entry name" value="OSMOSENSING HISTIDINE PROTEIN KINASE SLN1"/>
    <property type="match status" value="1"/>
</dbReference>
<keyword evidence="4" id="KW-0808">Transferase</keyword>
<dbReference type="PRINTS" id="PR00344">
    <property type="entry name" value="BCTRLSENSOR"/>
</dbReference>
<dbReference type="InterPro" id="IPR013767">
    <property type="entry name" value="PAS_fold"/>
</dbReference>
<evidence type="ECO:0000256" key="6">
    <source>
        <dbReference type="ARBA" id="ARBA00023012"/>
    </source>
</evidence>
<keyword evidence="3 7" id="KW-0597">Phosphoprotein</keyword>
<dbReference type="SUPFAM" id="SSF55785">
    <property type="entry name" value="PYP-like sensor domain (PAS domain)"/>
    <property type="match status" value="1"/>
</dbReference>
<dbReference type="Gene3D" id="3.40.50.2300">
    <property type="match status" value="1"/>
</dbReference>
<comment type="catalytic activity">
    <reaction evidence="1">
        <text>ATP + protein L-histidine = ADP + protein N-phospho-L-histidine.</text>
        <dbReference type="EC" id="2.7.13.3"/>
    </reaction>
</comment>
<dbReference type="Gene3D" id="3.30.450.20">
    <property type="entry name" value="PAS domain"/>
    <property type="match status" value="1"/>
</dbReference>
<keyword evidence="8" id="KW-1133">Transmembrane helix</keyword>
<dbReference type="EC" id="2.7.13.3" evidence="2"/>
<evidence type="ECO:0000313" key="11">
    <source>
        <dbReference type="EMBL" id="SFP23759.1"/>
    </source>
</evidence>
<dbReference type="InterPro" id="IPR040642">
    <property type="entry name" value="HKR_ArcB_TM"/>
</dbReference>
<evidence type="ECO:0000313" key="12">
    <source>
        <dbReference type="Proteomes" id="UP000243745"/>
    </source>
</evidence>
<dbReference type="Proteomes" id="UP000243745">
    <property type="component" value="Unassembled WGS sequence"/>
</dbReference>
<keyword evidence="5 11" id="KW-0418">Kinase</keyword>
<dbReference type="RefSeq" id="WP_093141189.1">
    <property type="nucleotide sequence ID" value="NZ_FOXF01000010.1"/>
</dbReference>
<dbReference type="GO" id="GO:0009927">
    <property type="term" value="F:histidine phosphotransfer kinase activity"/>
    <property type="evidence" value="ECO:0007669"/>
    <property type="project" value="TreeGrafter"/>
</dbReference>
<sequence>MNIYSVCEQKLKHWVSRLYQKSVVYLSAVLGFFLTLFITVVHCALSYFFNGAISIYDVIQPLCYGALLTPFVVFFFYQVFADVENARTQVKDMKKSLAKTYVAMINQRDRNLTLTKDHEVLRGQKKKVEKELEEQATFFSAIVDLTPDIIMYRDELGNIKGCNDNMLRLLGIKDAAQLVELLKDDHELDDIFAKFDDILKMNKSDVTYESTINGVVYQMRKRPAVNAEGNLIGIMLYGHDITKLKYEQDLLEKTSRDKSNFISTLSHELRTPLNGIVGLSDILMQTGRFNGDDMRNLKAINVSAVTLGNIFNDVIDLNKFERQTFNVIYEKVKWQDFLDDFETLSHLMTEQKNLDFKFNVEGKVAEYLLLDPTRLRQILWNLTGNAIKFTKKGGITINVKQHMNGDAAELSFAITDTGIGIAKEEQEKIFGLYYQVEGTKQSTGTGIGLHVTKNLCQALNGSVHLDSELGKGSTFTVKFSFKQTDGVSESRQVKTSLRVLLVEDVDLNILVARTMLEKLGHKVFVAKTGQEAIDLFKSEELDLALLDMQLPDMTGFDVADVFVNELGCRIPLIALTANVINDRQEYEKHHIDGVMNKPLSLSKLVENLQKYQE</sequence>
<dbReference type="InterPro" id="IPR036097">
    <property type="entry name" value="HisK_dim/P_sf"/>
</dbReference>
<gene>
    <name evidence="11" type="ORF">SAMN02910344_00826</name>
</gene>
<dbReference type="InterPro" id="IPR027460">
    <property type="entry name" value="ArcB_TM_sf"/>
</dbReference>
<evidence type="ECO:0000256" key="3">
    <source>
        <dbReference type="ARBA" id="ARBA00022553"/>
    </source>
</evidence>
<dbReference type="InterPro" id="IPR005467">
    <property type="entry name" value="His_kinase_dom"/>
</dbReference>
<evidence type="ECO:0000256" key="1">
    <source>
        <dbReference type="ARBA" id="ARBA00000085"/>
    </source>
</evidence>
<dbReference type="SMART" id="SM00448">
    <property type="entry name" value="REC"/>
    <property type="match status" value="1"/>
</dbReference>
<dbReference type="PROSITE" id="PS50109">
    <property type="entry name" value="HIS_KIN"/>
    <property type="match status" value="1"/>
</dbReference>
<dbReference type="CDD" id="cd00082">
    <property type="entry name" value="HisKA"/>
    <property type="match status" value="1"/>
</dbReference>
<dbReference type="InterPro" id="IPR011006">
    <property type="entry name" value="CheY-like_superfamily"/>
</dbReference>
<feature type="transmembrane region" description="Helical" evidence="8">
    <location>
        <begin position="23"/>
        <end position="49"/>
    </location>
</feature>
<keyword evidence="8" id="KW-0472">Membrane</keyword>
<dbReference type="SUPFAM" id="SSF52172">
    <property type="entry name" value="CheY-like"/>
    <property type="match status" value="1"/>
</dbReference>
<dbReference type="InterPro" id="IPR004358">
    <property type="entry name" value="Sig_transdc_His_kin-like_C"/>
</dbReference>
<dbReference type="PROSITE" id="PS50110">
    <property type="entry name" value="RESPONSE_REGULATORY"/>
    <property type="match status" value="1"/>
</dbReference>
<dbReference type="Pfam" id="PF18415">
    <property type="entry name" value="HKR_ArcB_TM"/>
    <property type="match status" value="1"/>
</dbReference>
<dbReference type="SUPFAM" id="SSF47384">
    <property type="entry name" value="Homodimeric domain of signal transducing histidine kinase"/>
    <property type="match status" value="1"/>
</dbReference>
<dbReference type="GO" id="GO:0006355">
    <property type="term" value="P:regulation of DNA-templated transcription"/>
    <property type="evidence" value="ECO:0007669"/>
    <property type="project" value="InterPro"/>
</dbReference>
<dbReference type="SMART" id="SM00387">
    <property type="entry name" value="HATPase_c"/>
    <property type="match status" value="1"/>
</dbReference>
<dbReference type="Pfam" id="PF00072">
    <property type="entry name" value="Response_reg"/>
    <property type="match status" value="1"/>
</dbReference>
<keyword evidence="8" id="KW-0812">Transmembrane</keyword>
<dbReference type="Pfam" id="PF02518">
    <property type="entry name" value="HATPase_c"/>
    <property type="match status" value="1"/>
</dbReference>
<dbReference type="InterPro" id="IPR003594">
    <property type="entry name" value="HATPase_dom"/>
</dbReference>
<dbReference type="InterPro" id="IPR003661">
    <property type="entry name" value="HisK_dim/P_dom"/>
</dbReference>
<dbReference type="GO" id="GO:0005886">
    <property type="term" value="C:plasma membrane"/>
    <property type="evidence" value="ECO:0007669"/>
    <property type="project" value="TreeGrafter"/>
</dbReference>
<dbReference type="InterPro" id="IPR036890">
    <property type="entry name" value="HATPase_C_sf"/>
</dbReference>
<feature type="domain" description="Histidine kinase" evidence="9">
    <location>
        <begin position="264"/>
        <end position="483"/>
    </location>
</feature>
<evidence type="ECO:0000256" key="8">
    <source>
        <dbReference type="SAM" id="Phobius"/>
    </source>
</evidence>
<evidence type="ECO:0000259" key="10">
    <source>
        <dbReference type="PROSITE" id="PS50110"/>
    </source>
</evidence>
<dbReference type="Gene3D" id="1.10.287.130">
    <property type="match status" value="1"/>
</dbReference>